<dbReference type="PANTHER" id="PTHR37817">
    <property type="entry name" value="N-ACETYLTRANSFERASE EIS"/>
    <property type="match status" value="1"/>
</dbReference>
<evidence type="ECO:0000313" key="5">
    <source>
        <dbReference type="Proteomes" id="UP000292665"/>
    </source>
</evidence>
<evidence type="ECO:0000259" key="1">
    <source>
        <dbReference type="PROSITE" id="PS51186"/>
    </source>
</evidence>
<evidence type="ECO:0000313" key="4">
    <source>
        <dbReference type="Proteomes" id="UP000095787"/>
    </source>
</evidence>
<dbReference type="Gene3D" id="3.40.630.30">
    <property type="match status" value="1"/>
</dbReference>
<gene>
    <name evidence="3" type="ORF">EAI93_11640</name>
    <name evidence="2" type="ORF">ERS852456_02231</name>
</gene>
<organism evidence="2 4">
    <name type="scientific">[Ruminococcus] torques</name>
    <dbReference type="NCBI Taxonomy" id="33039"/>
    <lineage>
        <taxon>Bacteria</taxon>
        <taxon>Bacillati</taxon>
        <taxon>Bacillota</taxon>
        <taxon>Clostridia</taxon>
        <taxon>Lachnospirales</taxon>
        <taxon>Lachnospiraceae</taxon>
        <taxon>Mediterraneibacter</taxon>
    </lineage>
</organism>
<dbReference type="GO" id="GO:0030649">
    <property type="term" value="P:aminoglycoside antibiotic catabolic process"/>
    <property type="evidence" value="ECO:0007669"/>
    <property type="project" value="TreeGrafter"/>
</dbReference>
<dbReference type="CDD" id="cd04301">
    <property type="entry name" value="NAT_SF"/>
    <property type="match status" value="1"/>
</dbReference>
<dbReference type="InterPro" id="IPR036527">
    <property type="entry name" value="SCP2_sterol-bd_dom_sf"/>
</dbReference>
<protein>
    <submittedName>
        <fullName evidence="3">GNAT family N-acetyltransferase</fullName>
    </submittedName>
    <submittedName>
        <fullName evidence="2">Predicted acetyltransferase involved in intracellular survival and related acetyltransferases</fullName>
    </submittedName>
</protein>
<sequence length="398" mass="47005">MIIRKLEQSEHIATRKLWEEIFPEDTKAFLDYYYYIKAAKNQIYVVEEDGRICSMLQLNPYRIRLEDKSFPSEYIVAVATKKEYRSRGYMRALLNTVLERMHSEKVPFTFLMPAAEAIYRPYDFRYIYDQCMQEVKKDETADARNRESEPQKEGTLEFSDAGLWDAEEMADFFEEHFSDSWQVYAQRDTAYYQTMILERQSEKGGVRLMRENGVLKGFYAYALEEGLEVREPLYLNQFEGEFERSMQMLLDKSNIRKVDQNENRVQQSLRIYAPLNKKSCKMRSMIMARIVCLPEFLKAMIVDETETLECSFAVLDSILYKNSCVWKLTSVQGEKEIHVQETEDSQGVFPIADLTEYLFGRIDLEELREREGVICTAELGEELEKIEKLTRVYFNEVV</sequence>
<dbReference type="PROSITE" id="PS51186">
    <property type="entry name" value="GNAT"/>
    <property type="match status" value="1"/>
</dbReference>
<reference evidence="2 4" key="1">
    <citation type="submission" date="2015-09" db="EMBL/GenBank/DDBJ databases">
        <authorList>
            <consortium name="Pathogen Informatics"/>
        </authorList>
    </citation>
    <scope>NUCLEOTIDE SEQUENCE [LARGE SCALE GENOMIC DNA]</scope>
    <source>
        <strain evidence="2 4">2789STDY5834841</strain>
    </source>
</reference>
<evidence type="ECO:0000313" key="2">
    <source>
        <dbReference type="EMBL" id="CUO32207.1"/>
    </source>
</evidence>
<dbReference type="RefSeq" id="WP_009242203.1">
    <property type="nucleotide sequence ID" value="NZ_AP028249.1"/>
</dbReference>
<dbReference type="InterPro" id="IPR016181">
    <property type="entry name" value="Acyl_CoA_acyltransferase"/>
</dbReference>
<dbReference type="InterPro" id="IPR025559">
    <property type="entry name" value="Eis_dom"/>
</dbReference>
<dbReference type="InterPro" id="IPR051554">
    <property type="entry name" value="Acetyltransferase_Eis"/>
</dbReference>
<dbReference type="SUPFAM" id="SSF55718">
    <property type="entry name" value="SCP-like"/>
    <property type="match status" value="1"/>
</dbReference>
<reference evidence="3 5" key="2">
    <citation type="journal article" date="2019" name="Science, e1252229">
        <title>Invertible promoters mediate bacterial phase variation, antibiotic resistance, and host adaptation in the gut.</title>
        <authorList>
            <person name="Jiang X."/>
            <person name="Hall A.B."/>
            <person name="Arthur T.D."/>
            <person name="Plichta D.R."/>
            <person name="Covington C.T."/>
            <person name="Poyet M."/>
            <person name="Crothers J."/>
            <person name="Moses P.L."/>
            <person name="Tolonen A.C."/>
            <person name="Vlamakis H."/>
            <person name="Alm E.J."/>
            <person name="Xavier R.J."/>
        </authorList>
    </citation>
    <scope>NUCLEOTIDE SEQUENCE [LARGE SCALE GENOMIC DNA]</scope>
    <source>
        <strain evidence="3">Aa_0143</strain>
        <strain evidence="5">aa_0143</strain>
    </source>
</reference>
<dbReference type="Gene3D" id="3.30.1050.10">
    <property type="entry name" value="SCP2 sterol-binding domain"/>
    <property type="match status" value="1"/>
</dbReference>
<accession>A0A174E413</accession>
<feature type="domain" description="N-acetyltransferase" evidence="1">
    <location>
        <begin position="1"/>
        <end position="142"/>
    </location>
</feature>
<dbReference type="AlphaFoldDB" id="A0A174E413"/>
<dbReference type="EMBL" id="RCYR01000028">
    <property type="protein sequence ID" value="RYS78234.1"/>
    <property type="molecule type" value="Genomic_DNA"/>
</dbReference>
<dbReference type="Proteomes" id="UP000292665">
    <property type="component" value="Unassembled WGS sequence"/>
</dbReference>
<dbReference type="GO" id="GO:0034069">
    <property type="term" value="F:aminoglycoside N-acetyltransferase activity"/>
    <property type="evidence" value="ECO:0007669"/>
    <property type="project" value="TreeGrafter"/>
</dbReference>
<name>A0A174E413_9FIRM</name>
<evidence type="ECO:0000313" key="3">
    <source>
        <dbReference type="EMBL" id="RYS78234.1"/>
    </source>
</evidence>
<dbReference type="SUPFAM" id="SSF55729">
    <property type="entry name" value="Acyl-CoA N-acyltransferases (Nat)"/>
    <property type="match status" value="1"/>
</dbReference>
<dbReference type="EMBL" id="CYZO01000032">
    <property type="protein sequence ID" value="CUO32207.1"/>
    <property type="molecule type" value="Genomic_DNA"/>
</dbReference>
<dbReference type="InterPro" id="IPR000182">
    <property type="entry name" value="GNAT_dom"/>
</dbReference>
<dbReference type="GeneID" id="97328902"/>
<dbReference type="Pfam" id="PF13527">
    <property type="entry name" value="Acetyltransf_9"/>
    <property type="match status" value="1"/>
</dbReference>
<proteinExistence type="predicted"/>
<dbReference type="Pfam" id="PF13530">
    <property type="entry name" value="SCP2_2"/>
    <property type="match status" value="1"/>
</dbReference>
<dbReference type="Proteomes" id="UP000095787">
    <property type="component" value="Unassembled WGS sequence"/>
</dbReference>
<dbReference type="PANTHER" id="PTHR37817:SF1">
    <property type="entry name" value="N-ACETYLTRANSFERASE EIS"/>
    <property type="match status" value="1"/>
</dbReference>
<keyword evidence="2" id="KW-0808">Transferase</keyword>